<dbReference type="EMBL" id="JASPKZ010008284">
    <property type="protein sequence ID" value="KAJ9580544.1"/>
    <property type="molecule type" value="Genomic_DNA"/>
</dbReference>
<reference evidence="1" key="2">
    <citation type="submission" date="2023-05" db="EMBL/GenBank/DDBJ databases">
        <authorList>
            <person name="Fouks B."/>
        </authorList>
    </citation>
    <scope>NUCLEOTIDE SEQUENCE</scope>
    <source>
        <strain evidence="1">Stay&amp;Tobe</strain>
        <tissue evidence="1">Testes</tissue>
    </source>
</reference>
<evidence type="ECO:0000313" key="1">
    <source>
        <dbReference type="EMBL" id="KAJ9580544.1"/>
    </source>
</evidence>
<gene>
    <name evidence="1" type="ORF">L9F63_024278</name>
</gene>
<reference evidence="1" key="1">
    <citation type="journal article" date="2023" name="IScience">
        <title>Live-bearing cockroach genome reveals convergent evolutionary mechanisms linked to viviparity in insects and beyond.</title>
        <authorList>
            <person name="Fouks B."/>
            <person name="Harrison M.C."/>
            <person name="Mikhailova A.A."/>
            <person name="Marchal E."/>
            <person name="English S."/>
            <person name="Carruthers M."/>
            <person name="Jennings E.C."/>
            <person name="Chiamaka E.L."/>
            <person name="Frigard R.A."/>
            <person name="Pippel M."/>
            <person name="Attardo G.M."/>
            <person name="Benoit J.B."/>
            <person name="Bornberg-Bauer E."/>
            <person name="Tobe S.S."/>
        </authorList>
    </citation>
    <scope>NUCLEOTIDE SEQUENCE</scope>
    <source>
        <strain evidence="1">Stay&amp;Tobe</strain>
    </source>
</reference>
<feature type="non-terminal residue" evidence="1">
    <location>
        <position position="1"/>
    </location>
</feature>
<name>A0AAD8E8F1_DIPPU</name>
<dbReference type="Proteomes" id="UP001233999">
    <property type="component" value="Unassembled WGS sequence"/>
</dbReference>
<organism evidence="1 2">
    <name type="scientific">Diploptera punctata</name>
    <name type="common">Pacific beetle cockroach</name>
    <dbReference type="NCBI Taxonomy" id="6984"/>
    <lineage>
        <taxon>Eukaryota</taxon>
        <taxon>Metazoa</taxon>
        <taxon>Ecdysozoa</taxon>
        <taxon>Arthropoda</taxon>
        <taxon>Hexapoda</taxon>
        <taxon>Insecta</taxon>
        <taxon>Pterygota</taxon>
        <taxon>Neoptera</taxon>
        <taxon>Polyneoptera</taxon>
        <taxon>Dictyoptera</taxon>
        <taxon>Blattodea</taxon>
        <taxon>Blaberoidea</taxon>
        <taxon>Blaberidae</taxon>
        <taxon>Diplopterinae</taxon>
        <taxon>Diploptera</taxon>
    </lineage>
</organism>
<keyword evidence="2" id="KW-1185">Reference proteome</keyword>
<sequence>IGILHLKTVSVLDQEITRRTANTKYRHLYPILGVDSEFHITNALCMKIALLEQIRKCKDVNLRVIVDYIENLSEKNTSMEFYVMGRMKNPKKRSLWGIDLAARNTTRRPCVATHS</sequence>
<evidence type="ECO:0000313" key="2">
    <source>
        <dbReference type="Proteomes" id="UP001233999"/>
    </source>
</evidence>
<proteinExistence type="predicted"/>
<dbReference type="AlphaFoldDB" id="A0AAD8E8F1"/>
<protein>
    <submittedName>
        <fullName evidence="1">Uncharacterized protein</fullName>
    </submittedName>
</protein>
<comment type="caution">
    <text evidence="1">The sequence shown here is derived from an EMBL/GenBank/DDBJ whole genome shotgun (WGS) entry which is preliminary data.</text>
</comment>
<accession>A0AAD8E8F1</accession>
<feature type="non-terminal residue" evidence="1">
    <location>
        <position position="115"/>
    </location>
</feature>